<organism evidence="1">
    <name type="scientific">marine sediment metagenome</name>
    <dbReference type="NCBI Taxonomy" id="412755"/>
    <lineage>
        <taxon>unclassified sequences</taxon>
        <taxon>metagenomes</taxon>
        <taxon>ecological metagenomes</taxon>
    </lineage>
</organism>
<feature type="non-terminal residue" evidence="1">
    <location>
        <position position="1226"/>
    </location>
</feature>
<reference evidence="1" key="1">
    <citation type="journal article" date="2015" name="Nature">
        <title>Complex archaea that bridge the gap between prokaryotes and eukaryotes.</title>
        <authorList>
            <person name="Spang A."/>
            <person name="Saw J.H."/>
            <person name="Jorgensen S.L."/>
            <person name="Zaremba-Niedzwiedzka K."/>
            <person name="Martijn J."/>
            <person name="Lind A.E."/>
            <person name="van Eijk R."/>
            <person name="Schleper C."/>
            <person name="Guy L."/>
            <person name="Ettema T.J."/>
        </authorList>
    </citation>
    <scope>NUCLEOTIDE SEQUENCE</scope>
</reference>
<comment type="caution">
    <text evidence="1">The sequence shown here is derived from an EMBL/GenBank/DDBJ whole genome shotgun (WGS) entry which is preliminary data.</text>
</comment>
<dbReference type="SUPFAM" id="SSF49899">
    <property type="entry name" value="Concanavalin A-like lectins/glucanases"/>
    <property type="match status" value="1"/>
</dbReference>
<gene>
    <name evidence="1" type="ORF">LCGC14_1518240</name>
</gene>
<protein>
    <submittedName>
        <fullName evidence="1">Uncharacterized protein</fullName>
    </submittedName>
</protein>
<dbReference type="InterPro" id="IPR013320">
    <property type="entry name" value="ConA-like_dom_sf"/>
</dbReference>
<evidence type="ECO:0000313" key="1">
    <source>
        <dbReference type="EMBL" id="KKM62776.1"/>
    </source>
</evidence>
<name>A0A0F9JK96_9ZZZZ</name>
<accession>A0A0F9JK96</accession>
<proteinExistence type="predicted"/>
<feature type="non-terminal residue" evidence="1">
    <location>
        <position position="1"/>
    </location>
</feature>
<dbReference type="EMBL" id="LAZR01011230">
    <property type="protein sequence ID" value="KKM62776.1"/>
    <property type="molecule type" value="Genomic_DNA"/>
</dbReference>
<dbReference type="AlphaFoldDB" id="A0A0F9JK96"/>
<sequence length="1226" mass="138754">SFYVDGVGFSWDSDYDVGDNINSHGKAVITALEDEGWTFESLFPYVSVGISGEYNSHKKILNITDNSNVGYTYLVDYFAGQTSGSIEYYIKVTDNSDYYGQVQLRYDGGYKGIVYIRSGNWKWYTGAVVIDTGVSANVDEWYHIRIDFDIPGNDVDIYINGGNHLDTSFNAPPVEINNIRIITSDTGIGYSIYFDAITYSWDEPTSYFAGSYNQHANIEAVIDFVVDIPFDYYERDILRLIAESRHFTNILANVSFSLYNFNSSSWVEINNSQSTSETSYSYNETDIINGLNKYVDSSGNVRFRYYGFNNSAFSLLIDLLNITIYFPQTFEYTHTLNLLGTWKYRFSLDTEDLSEYNTTWIYFNVILPIDNFEAISESEYATRWILTSSSTSPVMDFSDDISGVNWDLSGVADRIIDTDDIPTDDSYVFSVLPDTNAGSEGGLHVTDERWIYIKYVYPYLDLNVTSNSSFYAYTVGSGMPNDQLVYNTSDFDESTLTWNNKPALDTIQNVVVTTNIGYELHDIGYPSYYYTFTPDTADGDTQVWYSSETVGTDPYIRHHFSKSYVGGGYFYMQTNETEILSFKSTDYGVTYNLSSGDYFTVDIQTTSTNEINLVLLNDGVQQGSYIVSQSGNTNFQRRFVDVVISSDVVYDQIMFSGTFEDAKYLKVWDIKSYQYTLTGDFADFYVDPDGSKSIFLQADTYVLRIFEDGLEKVGDVIVLTYDDLYQYIYYTIETIESRVVLFTVDGINLPFTDFHVNLTRTLNNNTNSDWMVDDIFNIDVGSSYIIEVYDAFNSSVNILYNGGTGGAKTYVDLYLEIYSLQIKNLQTKKTIIDINTTHIYPLLSGDSVYFILVKDYYQIGYNDTNGVYKQFLIYLDSNQAYELNRSKIVFLAFVNQKGEHLFFGDYKTYINGSLIYENIFYREIGDIIGIEVKDLYDISIRNQTYTVVLGDNYIPVVLTLYSLKVMNQQEVFNHINITRDPVHYTSDYYWSEWVAPNEIIEFKLFAGYYKINLTDNEGSSYSFYEYTLSGDDVLLISSDSTLAQVIYNIANVNTTLGNQITNVEINITNQNSDINNTIINIDINLSNVNSTLGTLLTNIGVSITSVNTTIVNQLTALGVNITNINSSIYNQILTLSVDLTNVNTTIVNQLTALGVNITNINTTIVNQLTTIGVNITNMNSTIVSQILTVIADISNINTTIISQITTLGVNITNINTTIVNQITALG</sequence>